<keyword evidence="6 8" id="KW-0472">Membrane</keyword>
<feature type="transmembrane region" description="Helical" evidence="8">
    <location>
        <begin position="448"/>
        <end position="470"/>
    </location>
</feature>
<proteinExistence type="inferred from homology"/>
<feature type="domain" description="Major facilitator superfamily (MFS) profile" evidence="9">
    <location>
        <begin position="80"/>
        <end position="508"/>
    </location>
</feature>
<comment type="subcellular location">
    <subcellularLocation>
        <location evidence="1">Cell membrane</location>
        <topology evidence="1">Multi-pass membrane protein</topology>
    </subcellularLocation>
</comment>
<feature type="transmembrane region" description="Helical" evidence="8">
    <location>
        <begin position="482"/>
        <end position="503"/>
    </location>
</feature>
<comment type="caution">
    <text evidence="10">The sequence shown here is derived from an EMBL/GenBank/DDBJ whole genome shotgun (WGS) entry which is preliminary data.</text>
</comment>
<dbReference type="InterPro" id="IPR036259">
    <property type="entry name" value="MFS_trans_sf"/>
</dbReference>
<evidence type="ECO:0000256" key="4">
    <source>
        <dbReference type="ARBA" id="ARBA00022692"/>
    </source>
</evidence>
<feature type="transmembrane region" description="Helical" evidence="8">
    <location>
        <begin position="388"/>
        <end position="409"/>
    </location>
</feature>
<keyword evidence="5 8" id="KW-1133">Transmembrane helix</keyword>
<feature type="transmembrane region" description="Helical" evidence="8">
    <location>
        <begin position="310"/>
        <end position="335"/>
    </location>
</feature>
<dbReference type="InterPro" id="IPR011701">
    <property type="entry name" value="MFS"/>
</dbReference>
<keyword evidence="3" id="KW-1003">Cell membrane</keyword>
<dbReference type="EMBL" id="JAUEPR010000051">
    <property type="protein sequence ID" value="KAK0471424.1"/>
    <property type="molecule type" value="Genomic_DNA"/>
</dbReference>
<name>A0AA39NTR3_9AGAR</name>
<dbReference type="Gene3D" id="1.20.1250.20">
    <property type="entry name" value="MFS general substrate transporter like domains"/>
    <property type="match status" value="1"/>
</dbReference>
<evidence type="ECO:0000256" key="8">
    <source>
        <dbReference type="SAM" id="Phobius"/>
    </source>
</evidence>
<feature type="transmembrane region" description="Helical" evidence="8">
    <location>
        <begin position="240"/>
        <end position="262"/>
    </location>
</feature>
<dbReference type="PROSITE" id="PS50850">
    <property type="entry name" value="MFS"/>
    <property type="match status" value="1"/>
</dbReference>
<organism evidence="10 11">
    <name type="scientific">Armillaria novae-zelandiae</name>
    <dbReference type="NCBI Taxonomy" id="153914"/>
    <lineage>
        <taxon>Eukaryota</taxon>
        <taxon>Fungi</taxon>
        <taxon>Dikarya</taxon>
        <taxon>Basidiomycota</taxon>
        <taxon>Agaricomycotina</taxon>
        <taxon>Agaricomycetes</taxon>
        <taxon>Agaricomycetidae</taxon>
        <taxon>Agaricales</taxon>
        <taxon>Marasmiineae</taxon>
        <taxon>Physalacriaceae</taxon>
        <taxon>Armillaria</taxon>
    </lineage>
</organism>
<gene>
    <name evidence="10" type="ORF">IW261DRAFT_899481</name>
</gene>
<protein>
    <submittedName>
        <fullName evidence="10">Allantoate permease</fullName>
    </submittedName>
</protein>
<evidence type="ECO:0000256" key="1">
    <source>
        <dbReference type="ARBA" id="ARBA00004651"/>
    </source>
</evidence>
<dbReference type="GO" id="GO:0005886">
    <property type="term" value="C:plasma membrane"/>
    <property type="evidence" value="ECO:0007669"/>
    <property type="project" value="UniProtKB-SubCell"/>
</dbReference>
<evidence type="ECO:0000256" key="2">
    <source>
        <dbReference type="ARBA" id="ARBA00022448"/>
    </source>
</evidence>
<feature type="transmembrane region" description="Helical" evidence="8">
    <location>
        <begin position="146"/>
        <end position="165"/>
    </location>
</feature>
<evidence type="ECO:0000259" key="9">
    <source>
        <dbReference type="PROSITE" id="PS50850"/>
    </source>
</evidence>
<dbReference type="Proteomes" id="UP001175227">
    <property type="component" value="Unassembled WGS sequence"/>
</dbReference>
<sequence length="542" mass="61028">MKVARGLQLDARNYRLRRSIKTMNKWFYFQQLDMASSTTLVDSIPAVIDSDKQTKSIFQRLAPSSCSSERRLLLKIDISVLIFASLGYFIKNLDQSNVSSAYFAGMREDLGMYGNQLVHVTSCWAAGYVVGQVPSNLLLTRVSPRYVIPVLEIAWGLATLGTFAVKNVNQLFAIRFLVGLFESGFYPGMHFILGSWYTPRELAKRAVGFGIAGTLGTVSSSFFATATYKNLNGAHGLAGWRWLMIVDAAITFPVALLGFFCLPDLPHSAKPNILLNQNDIALARDRMRALGRKETEPWSREKLRRIFSSWYIYILPIEYVLWLNGAITIPTQYWLKSFNTSPPPVPGKSFSVTQIQLLPLPTTAIAIVCAFTFACLSDGPFKGRRYPFVYYSAILHLILNMFWLLMPLYKNIPAHFAYFYMTGLSGTAGALILNWINEITGGDTELRALCVALGNDLAYVVQAVAPNFVWKTADFPRAEKGYHYSIILQFLLILWTTLILFLLRRDQRKRTETFKRNLEANHASDSDISLTDLASLGAERTR</sequence>
<evidence type="ECO:0000256" key="7">
    <source>
        <dbReference type="ARBA" id="ARBA00037968"/>
    </source>
</evidence>
<feature type="transmembrane region" description="Helical" evidence="8">
    <location>
        <begin position="355"/>
        <end position="376"/>
    </location>
</feature>
<feature type="transmembrane region" description="Helical" evidence="8">
    <location>
        <begin position="171"/>
        <end position="194"/>
    </location>
</feature>
<reference evidence="10" key="1">
    <citation type="submission" date="2023-06" db="EMBL/GenBank/DDBJ databases">
        <authorList>
            <consortium name="Lawrence Berkeley National Laboratory"/>
            <person name="Ahrendt S."/>
            <person name="Sahu N."/>
            <person name="Indic B."/>
            <person name="Wong-Bajracharya J."/>
            <person name="Merenyi Z."/>
            <person name="Ke H.-M."/>
            <person name="Monk M."/>
            <person name="Kocsube S."/>
            <person name="Drula E."/>
            <person name="Lipzen A."/>
            <person name="Balint B."/>
            <person name="Henrissat B."/>
            <person name="Andreopoulos B."/>
            <person name="Martin F.M."/>
            <person name="Harder C.B."/>
            <person name="Rigling D."/>
            <person name="Ford K.L."/>
            <person name="Foster G.D."/>
            <person name="Pangilinan J."/>
            <person name="Papanicolaou A."/>
            <person name="Barry K."/>
            <person name="LaButti K."/>
            <person name="Viragh M."/>
            <person name="Koriabine M."/>
            <person name="Yan M."/>
            <person name="Riley R."/>
            <person name="Champramary S."/>
            <person name="Plett K.L."/>
            <person name="Tsai I.J."/>
            <person name="Slot J."/>
            <person name="Sipos G."/>
            <person name="Plett J."/>
            <person name="Nagy L.G."/>
            <person name="Grigoriev I.V."/>
        </authorList>
    </citation>
    <scope>NUCLEOTIDE SEQUENCE</scope>
    <source>
        <strain evidence="10">ICMP 16352</strain>
    </source>
</reference>
<comment type="similarity">
    <text evidence="7">Belongs to the major facilitator superfamily. Allantoate permease family.</text>
</comment>
<feature type="transmembrane region" description="Helical" evidence="8">
    <location>
        <begin position="415"/>
        <end position="436"/>
    </location>
</feature>
<feature type="transmembrane region" description="Helical" evidence="8">
    <location>
        <begin position="206"/>
        <end position="228"/>
    </location>
</feature>
<evidence type="ECO:0000256" key="5">
    <source>
        <dbReference type="ARBA" id="ARBA00022989"/>
    </source>
</evidence>
<evidence type="ECO:0000256" key="3">
    <source>
        <dbReference type="ARBA" id="ARBA00022475"/>
    </source>
</evidence>
<dbReference type="AlphaFoldDB" id="A0AA39NTR3"/>
<keyword evidence="2" id="KW-0813">Transport</keyword>
<keyword evidence="11" id="KW-1185">Reference proteome</keyword>
<dbReference type="PANTHER" id="PTHR43791:SF39">
    <property type="entry name" value="TRANSPORTER LIZ1_SEO1, PUTATIVE (AFU_ORTHOLOGUE AFUA_3G00980)-RELATED"/>
    <property type="match status" value="1"/>
</dbReference>
<evidence type="ECO:0000313" key="10">
    <source>
        <dbReference type="EMBL" id="KAK0471424.1"/>
    </source>
</evidence>
<dbReference type="GO" id="GO:0022857">
    <property type="term" value="F:transmembrane transporter activity"/>
    <property type="evidence" value="ECO:0007669"/>
    <property type="project" value="InterPro"/>
</dbReference>
<feature type="transmembrane region" description="Helical" evidence="8">
    <location>
        <begin position="117"/>
        <end position="139"/>
    </location>
</feature>
<keyword evidence="4 8" id="KW-0812">Transmembrane</keyword>
<dbReference type="PANTHER" id="PTHR43791">
    <property type="entry name" value="PERMEASE-RELATED"/>
    <property type="match status" value="1"/>
</dbReference>
<evidence type="ECO:0000313" key="11">
    <source>
        <dbReference type="Proteomes" id="UP001175227"/>
    </source>
</evidence>
<feature type="transmembrane region" description="Helical" evidence="8">
    <location>
        <begin position="72"/>
        <end position="90"/>
    </location>
</feature>
<dbReference type="FunFam" id="1.20.1250.20:FF:000065">
    <property type="entry name" value="Putative MFS pantothenate transporter"/>
    <property type="match status" value="1"/>
</dbReference>
<dbReference type="InterPro" id="IPR020846">
    <property type="entry name" value="MFS_dom"/>
</dbReference>
<dbReference type="Pfam" id="PF07690">
    <property type="entry name" value="MFS_1"/>
    <property type="match status" value="1"/>
</dbReference>
<dbReference type="FunFam" id="1.20.1250.20:FF:000386">
    <property type="entry name" value="MFS general substrate transporter"/>
    <property type="match status" value="1"/>
</dbReference>
<evidence type="ECO:0000256" key="6">
    <source>
        <dbReference type="ARBA" id="ARBA00023136"/>
    </source>
</evidence>
<dbReference type="SUPFAM" id="SSF103473">
    <property type="entry name" value="MFS general substrate transporter"/>
    <property type="match status" value="1"/>
</dbReference>
<accession>A0AA39NTR3</accession>